<dbReference type="Proteomes" id="UP000006681">
    <property type="component" value="Chromosome"/>
</dbReference>
<dbReference type="InterPro" id="IPR050921">
    <property type="entry name" value="T4SS_GSP_E_ATPase"/>
</dbReference>
<dbReference type="OrthoDB" id="31341at2157"/>
<dbReference type="STRING" id="572478.Vdis_1860"/>
<dbReference type="PANTHER" id="PTHR30486:SF6">
    <property type="entry name" value="TYPE IV PILUS RETRACTATION ATPASE PILT"/>
    <property type="match status" value="1"/>
</dbReference>
<reference evidence="4" key="2">
    <citation type="journal article" date="2010" name="Stand. Genomic Sci.">
        <title>Complete genome sequence of Vulcanisaeta distributa type strain (IC-017T).</title>
        <authorList>
            <person name="Mavromatis K."/>
            <person name="Sikorski J."/>
            <person name="Pabst E."/>
            <person name="Teshima H."/>
            <person name="Lapidus A."/>
            <person name="Lucas S."/>
            <person name="Nolan M."/>
            <person name="Glavina Del Rio T."/>
            <person name="Cheng J."/>
            <person name="Bruce D."/>
            <person name="Goodwin L."/>
            <person name="Pitluck S."/>
            <person name="Liolios K."/>
            <person name="Ivanova N."/>
            <person name="Mikhailova N."/>
            <person name="Pati A."/>
            <person name="Chen A."/>
            <person name="Palaniappan K."/>
            <person name="Land M."/>
            <person name="Hauser L."/>
            <person name="Chang Y."/>
            <person name="Jeffries C."/>
            <person name="Rohde M."/>
            <person name="Spring S."/>
            <person name="Goker M."/>
            <person name="Wirth R."/>
            <person name="Woyke T."/>
            <person name="Bristow J."/>
            <person name="Eisen J."/>
            <person name="Markowitz V."/>
            <person name="Hugenholtz P."/>
            <person name="Klenk H."/>
            <person name="Kyrpides N."/>
        </authorList>
    </citation>
    <scope>NUCLEOTIDE SEQUENCE [LARGE SCALE GENOMIC DNA]</scope>
    <source>
        <strain evidence="4">DSM 14429 / JCM 11212 / NBRC 100878 / IC-017</strain>
    </source>
</reference>
<dbReference type="SUPFAM" id="SSF52540">
    <property type="entry name" value="P-loop containing nucleoside triphosphate hydrolases"/>
    <property type="match status" value="1"/>
</dbReference>
<organism evidence="3 4">
    <name type="scientific">Vulcanisaeta distributa (strain DSM 14429 / JCM 11212 / NBRC 100878 / IC-017)</name>
    <dbReference type="NCBI Taxonomy" id="572478"/>
    <lineage>
        <taxon>Archaea</taxon>
        <taxon>Thermoproteota</taxon>
        <taxon>Thermoprotei</taxon>
        <taxon>Thermoproteales</taxon>
        <taxon>Thermoproteaceae</taxon>
        <taxon>Vulcanisaeta</taxon>
    </lineage>
</organism>
<evidence type="ECO:0000256" key="1">
    <source>
        <dbReference type="ARBA" id="ARBA00006611"/>
    </source>
</evidence>
<dbReference type="InterPro" id="IPR027417">
    <property type="entry name" value="P-loop_NTPase"/>
</dbReference>
<dbReference type="eggNOG" id="arCOG05558">
    <property type="taxonomic scope" value="Archaea"/>
</dbReference>
<dbReference type="PANTHER" id="PTHR30486">
    <property type="entry name" value="TWITCHING MOTILITY PROTEIN PILT"/>
    <property type="match status" value="1"/>
</dbReference>
<evidence type="ECO:0000313" key="3">
    <source>
        <dbReference type="EMBL" id="ADN51232.1"/>
    </source>
</evidence>
<comment type="similarity">
    <text evidence="1">Belongs to the GSP E family.</text>
</comment>
<dbReference type="GO" id="GO:0016887">
    <property type="term" value="F:ATP hydrolysis activity"/>
    <property type="evidence" value="ECO:0007669"/>
    <property type="project" value="InterPro"/>
</dbReference>
<dbReference type="GeneID" id="9752806"/>
<dbReference type="Gene3D" id="3.30.450.380">
    <property type="match status" value="1"/>
</dbReference>
<protein>
    <submittedName>
        <fullName evidence="3">Type II secretion system protein E</fullName>
    </submittedName>
</protein>
<sequence length="525" mass="58127">MRILTSSLSITDGKESLLTRLVISHQVLNCIKCPLIGKCDFTRNLSNMAMEGRVDVDAIEALSTCELANLRSLLNAIRKSGDNKEFINRLLNLLIKGSVKSHLRIELLKEGSVITMDDFSLVVDNAKSMINKSIALSFNLIIKDSECTVELHKVSNDYLDYLIELVSRVVPNNEYSLSSLLLSREKFLSLFIKDPMLRSSLVLASLGLGDLAPVILDQEVEDIFITQDSIYINHSKHGICRVVNADAQAIAKQFLKIANISGVRVSVDNPSGKFSIMISNKRLRISVDRWPLVEGLSVHVRLHKKPFTINELINSGSISTEEAGKLIVALRNGFSILIMGPPSSGKTTLLNALDMALPLNLRRIYIDETDESLELPTPSIKIKSIIGKTEEVLKSLHRGYGVLIIGELRDRDHFEALIHGVNAGLQVLGTTHADSSEALMNRLRAFSLSELIDLSKFVLVSMERVGSVRRVKSITYPKSFNPGQQEVSAVVSVITRLNRVINDDYVEYSIQLNKLLSNGGGNEPK</sequence>
<reference evidence="3 4" key="1">
    <citation type="journal article" date="2010" name="Stand. Genomic Sci.">
        <title>Complete genome sequence of Vulcanisaeta distributa type strain (IC-017).</title>
        <authorList>
            <person name="Mavromatis K."/>
            <person name="Sikorski J."/>
            <person name="Pabst E."/>
            <person name="Teshima H."/>
            <person name="Lapidus A."/>
            <person name="Lucas S."/>
            <person name="Nolan M."/>
            <person name="Glavina Del Rio T."/>
            <person name="Cheng J.F."/>
            <person name="Bruce D."/>
            <person name="Goodwin L."/>
            <person name="Pitluck S."/>
            <person name="Liolios K."/>
            <person name="Ivanova N."/>
            <person name="Mikhailova N."/>
            <person name="Pati A."/>
            <person name="Chen A."/>
            <person name="Palaniappan K."/>
            <person name="Land M."/>
            <person name="Hauser L."/>
            <person name="Chang Y.J."/>
            <person name="Jeffries C.D."/>
            <person name="Rohde M."/>
            <person name="Spring S."/>
            <person name="Goker M."/>
            <person name="Wirth R."/>
            <person name="Woyke T."/>
            <person name="Bristow J."/>
            <person name="Eisen J.A."/>
            <person name="Markowitz V."/>
            <person name="Hugenholtz P."/>
            <person name="Klenk H.P."/>
            <person name="Kyrpides N.C."/>
        </authorList>
    </citation>
    <scope>NUCLEOTIDE SEQUENCE [LARGE SCALE GENOMIC DNA]</scope>
    <source>
        <strain evidence="4">DSM 14429 / JCM 11212 / NBRC 100878 / IC-017</strain>
    </source>
</reference>
<gene>
    <name evidence="3" type="ordered locus">Vdis_1860</name>
</gene>
<keyword evidence="4" id="KW-1185">Reference proteome</keyword>
<dbReference type="InterPro" id="IPR001482">
    <property type="entry name" value="T2SS/T4SS_dom"/>
</dbReference>
<name>E1QV41_VULDI</name>
<feature type="domain" description="Bacterial type II secretion system protein E" evidence="2">
    <location>
        <begin position="271"/>
        <end position="450"/>
    </location>
</feature>
<evidence type="ECO:0000259" key="2">
    <source>
        <dbReference type="Pfam" id="PF00437"/>
    </source>
</evidence>
<evidence type="ECO:0000313" key="4">
    <source>
        <dbReference type="Proteomes" id="UP000006681"/>
    </source>
</evidence>
<dbReference type="KEGG" id="vdi:Vdis_1860"/>
<accession>E1QV41</accession>
<dbReference type="RefSeq" id="WP_013336957.1">
    <property type="nucleotide sequence ID" value="NC_014537.1"/>
</dbReference>
<dbReference type="AlphaFoldDB" id="E1QV41"/>
<dbReference type="Gene3D" id="3.40.50.300">
    <property type="entry name" value="P-loop containing nucleotide triphosphate hydrolases"/>
    <property type="match status" value="1"/>
</dbReference>
<dbReference type="Pfam" id="PF00437">
    <property type="entry name" value="T2SSE"/>
    <property type="match status" value="1"/>
</dbReference>
<dbReference type="EMBL" id="CP002100">
    <property type="protein sequence ID" value="ADN51232.1"/>
    <property type="molecule type" value="Genomic_DNA"/>
</dbReference>
<dbReference type="HOGENOM" id="CLU_518412_0_0_2"/>
<proteinExistence type="inferred from homology"/>